<dbReference type="Gene3D" id="2.160.20.10">
    <property type="entry name" value="Single-stranded right-handed beta-helix, Pectin lyase-like"/>
    <property type="match status" value="1"/>
</dbReference>
<dbReference type="SUPFAM" id="SSF51126">
    <property type="entry name" value="Pectin lyase-like"/>
    <property type="match status" value="1"/>
</dbReference>
<dbReference type="RefSeq" id="WP_100161759.1">
    <property type="nucleotide sequence ID" value="NZ_PGTB01000014.1"/>
</dbReference>
<comment type="caution">
    <text evidence="1">The sequence shown here is derived from an EMBL/GenBank/DDBJ whole genome shotgun (WGS) entry which is preliminary data.</text>
</comment>
<dbReference type="EMBL" id="PGTB01000014">
    <property type="protein sequence ID" value="PJE37470.1"/>
    <property type="molecule type" value="Genomic_DNA"/>
</dbReference>
<protein>
    <submittedName>
        <fullName evidence="1">Uncharacterized protein</fullName>
    </submittedName>
</protein>
<organism evidence="1 2">
    <name type="scientific">Pseudooceanicola lipolyticus</name>
    <dbReference type="NCBI Taxonomy" id="2029104"/>
    <lineage>
        <taxon>Bacteria</taxon>
        <taxon>Pseudomonadati</taxon>
        <taxon>Pseudomonadota</taxon>
        <taxon>Alphaproteobacteria</taxon>
        <taxon>Rhodobacterales</taxon>
        <taxon>Paracoccaceae</taxon>
        <taxon>Pseudooceanicola</taxon>
    </lineage>
</organism>
<reference evidence="1 2" key="1">
    <citation type="journal article" date="2018" name="Int. J. Syst. Evol. Microbiol.">
        <title>Pseudooceanicola lipolyticus sp. nov., a marine alphaproteobacterium, reclassification of Oceanicola flagellatus as Pseudooceanicola flagellatus comb. nov. and emended description of the genus Pseudooceanicola.</title>
        <authorList>
            <person name="Huang M.-M."/>
            <person name="Guo L.-L."/>
            <person name="Wu Y.-H."/>
            <person name="Lai Q.-L."/>
            <person name="Shao Z.-Z."/>
            <person name="Wang C.-S."/>
            <person name="Wu M."/>
            <person name="Xu X.-W."/>
        </authorList>
    </citation>
    <scope>NUCLEOTIDE SEQUENCE [LARGE SCALE GENOMIC DNA]</scope>
    <source>
        <strain evidence="1 2">157</strain>
    </source>
</reference>
<dbReference type="InterPro" id="IPR012334">
    <property type="entry name" value="Pectin_lyas_fold"/>
</dbReference>
<gene>
    <name evidence="1" type="ORF">CVM52_06810</name>
</gene>
<proteinExistence type="predicted"/>
<dbReference type="Proteomes" id="UP000231553">
    <property type="component" value="Unassembled WGS sequence"/>
</dbReference>
<evidence type="ECO:0000313" key="1">
    <source>
        <dbReference type="EMBL" id="PJE37470.1"/>
    </source>
</evidence>
<sequence length="743" mass="78864">MSILGDTLGKSFLGSTCIPLAPPTAATGSPAELSPAAWTVRNSAANNNFEIEIFDLPEGLDVDMRAGSVNEPWEATSLTGPGLFVNPHAVPTGVAIKVWLRLRDAAGGYSVTSYFKQVTVTNTQDPAITVGQIGVNVTSLNVPWSTDTAQGTGFVLVDQVAAHSGAEVAAGGGVYSGSVAVTQAGTQPAFAPSGLAAETGYFVHVVHRDGAQYSDVVTTPITTQAAPAGTVVTTPAEFYAAISDGARNILLPDMTCTAAAGWRHLLQAAPVKDFTGDPLTIQAQDPDNPPVFYSAQQDMAGCHHVTWRNIRVENAGNMTKNYPGWFFDGGVNGGVEESCSHITVEFVSASGPTPGDLNDTTKDANYGFHLVRFTRFRNRNSHSNKIRYCHVEDCYELCNGMNASDNWEVIGNTVERWYFDCLRILGCPEDYYVEGDALVAYNDFGSCIGRYEEIDSASPHPDITQIFNSAEGARPAVRNLLFYQNRFAPGHYRGINVQAGLAQSKLVNVGYVENLWTPRGNTHGISMEDGADGVLIERQILCNSNLGGGNTALRIYDATGQVLVKDSLFVELILGDQISPPQPNAASFELELINSAYPLDYADFTGPGAVQGAAAQQAALTPRSDLNGRGALTPGGAFRNLPHVPMKAKAPALTALGGGQVRIDSIREPTLMSPRQVAQGGTAYSRRDLRYSASGHAGSWTVLGDVAEGDSVSLPAGAMQVQTRLWNAAGHGLWSETAGISVS</sequence>
<evidence type="ECO:0000313" key="2">
    <source>
        <dbReference type="Proteomes" id="UP000231553"/>
    </source>
</evidence>
<dbReference type="InterPro" id="IPR011050">
    <property type="entry name" value="Pectin_lyase_fold/virulence"/>
</dbReference>
<keyword evidence="2" id="KW-1185">Reference proteome</keyword>
<dbReference type="AlphaFoldDB" id="A0A2M8J3W1"/>
<name>A0A2M8J3W1_9RHOB</name>
<accession>A0A2M8J3W1</accession>